<feature type="compositionally biased region" description="Gly residues" evidence="1">
    <location>
        <begin position="55"/>
        <end position="64"/>
    </location>
</feature>
<reference evidence="4" key="1">
    <citation type="submission" date="2022-10" db="EMBL/GenBank/DDBJ databases">
        <title>Culturing micro-colonial fungi from biological soil crusts in the Mojave desert and describing Neophaeococcomyces mojavensis, and introducing the new genera and species Taxawa tesnikishii.</title>
        <authorList>
            <person name="Kurbessoian T."/>
            <person name="Stajich J.E."/>
        </authorList>
    </citation>
    <scope>NUCLEOTIDE SEQUENCE</scope>
    <source>
        <strain evidence="4">TK_1</strain>
    </source>
</reference>
<accession>A0ABQ9NFX5</accession>
<feature type="domain" description="DUF7732" evidence="3">
    <location>
        <begin position="88"/>
        <end position="219"/>
    </location>
</feature>
<sequence>MKAFAYFATVSSIISAINALSILPEVKAPLVPSIEFLEAHAPSTPHMLEKRKGGGRGGSSGGRSGSSNVGGRTSTGSGVTPRFGGDRYYGGGAAVPYTAGQSTPRGLAPSYLLPITALAFFPGPWLYGAYVYDYENPYSFINESAANATFPNGVNVTRPVQCLCQQYSVCGCDETDDEQYKRELIGNGSYAALNESLVTVADVNGTQTIVINGTLPNGTTAAGGTDSAANGLEVVGDPMLLVLGAVFACLAFSL</sequence>
<name>A0ABQ9NFX5_9PEZI</name>
<dbReference type="PANTHER" id="PTHR42091:SF1">
    <property type="entry name" value="CONSERVED GLYCINE-RICH PROTEIN (AFU_ORTHOLOGUE AFUA_7G02440)"/>
    <property type="match status" value="1"/>
</dbReference>
<protein>
    <recommendedName>
        <fullName evidence="3">DUF7732 domain-containing protein</fullName>
    </recommendedName>
</protein>
<comment type="caution">
    <text evidence="4">The sequence shown here is derived from an EMBL/GenBank/DDBJ whole genome shotgun (WGS) entry which is preliminary data.</text>
</comment>
<gene>
    <name evidence="4" type="ORF">H2201_008849</name>
</gene>
<feature type="chain" id="PRO_5045436860" description="DUF7732 domain-containing protein" evidence="2">
    <location>
        <begin position="20"/>
        <end position="254"/>
    </location>
</feature>
<evidence type="ECO:0000256" key="1">
    <source>
        <dbReference type="SAM" id="MobiDB-lite"/>
    </source>
</evidence>
<dbReference type="Pfam" id="PF24866">
    <property type="entry name" value="DUF7732"/>
    <property type="match status" value="1"/>
</dbReference>
<feature type="region of interest" description="Disordered" evidence="1">
    <location>
        <begin position="45"/>
        <end position="83"/>
    </location>
</feature>
<keyword evidence="5" id="KW-1185">Reference proteome</keyword>
<dbReference type="InterPro" id="IPR056634">
    <property type="entry name" value="DUF7732"/>
</dbReference>
<dbReference type="Proteomes" id="UP001172684">
    <property type="component" value="Unassembled WGS sequence"/>
</dbReference>
<dbReference type="EMBL" id="JAPDRL010000185">
    <property type="protein sequence ID" value="KAJ9655212.1"/>
    <property type="molecule type" value="Genomic_DNA"/>
</dbReference>
<feature type="compositionally biased region" description="Low complexity" evidence="1">
    <location>
        <begin position="65"/>
        <end position="80"/>
    </location>
</feature>
<feature type="signal peptide" evidence="2">
    <location>
        <begin position="1"/>
        <end position="19"/>
    </location>
</feature>
<evidence type="ECO:0000313" key="5">
    <source>
        <dbReference type="Proteomes" id="UP001172684"/>
    </source>
</evidence>
<proteinExistence type="predicted"/>
<evidence type="ECO:0000313" key="4">
    <source>
        <dbReference type="EMBL" id="KAJ9655212.1"/>
    </source>
</evidence>
<evidence type="ECO:0000256" key="2">
    <source>
        <dbReference type="SAM" id="SignalP"/>
    </source>
</evidence>
<keyword evidence="2" id="KW-0732">Signal</keyword>
<dbReference type="PANTHER" id="PTHR42091">
    <property type="entry name" value="CONSERVED GLYCINE-RICH PROTEIN (AFU_ORTHOLOGUE AFUA_7G02440)"/>
    <property type="match status" value="1"/>
</dbReference>
<organism evidence="4 5">
    <name type="scientific">Coniosporium apollinis</name>
    <dbReference type="NCBI Taxonomy" id="61459"/>
    <lineage>
        <taxon>Eukaryota</taxon>
        <taxon>Fungi</taxon>
        <taxon>Dikarya</taxon>
        <taxon>Ascomycota</taxon>
        <taxon>Pezizomycotina</taxon>
        <taxon>Dothideomycetes</taxon>
        <taxon>Dothideomycetes incertae sedis</taxon>
        <taxon>Coniosporium</taxon>
    </lineage>
</organism>
<evidence type="ECO:0000259" key="3">
    <source>
        <dbReference type="Pfam" id="PF24866"/>
    </source>
</evidence>